<accession>A0ABQ4KJX4</accession>
<dbReference type="RefSeq" id="WP_212966201.1">
    <property type="nucleotide sequence ID" value="NZ_BORB01000013.1"/>
</dbReference>
<dbReference type="Proteomes" id="UP000679950">
    <property type="component" value="Unassembled WGS sequence"/>
</dbReference>
<evidence type="ECO:0000313" key="2">
    <source>
        <dbReference type="Proteomes" id="UP000679950"/>
    </source>
</evidence>
<proteinExistence type="predicted"/>
<organism evidence="1 2">
    <name type="scientific">Lederbergia ruris</name>
    <dbReference type="NCBI Taxonomy" id="217495"/>
    <lineage>
        <taxon>Bacteria</taxon>
        <taxon>Bacillati</taxon>
        <taxon>Bacillota</taxon>
        <taxon>Bacilli</taxon>
        <taxon>Bacillales</taxon>
        <taxon>Bacillaceae</taxon>
        <taxon>Lederbergia</taxon>
    </lineage>
</organism>
<reference evidence="1 2" key="1">
    <citation type="submission" date="2021-03" db="EMBL/GenBank/DDBJ databases">
        <title>Antimicrobial resistance genes in bacteria isolated from Japanese honey, and their potential for conferring macrolide and lincosamide resistance in the American foulbrood pathogen Paenibacillus larvae.</title>
        <authorList>
            <person name="Okamoto M."/>
            <person name="Kumagai M."/>
            <person name="Kanamori H."/>
            <person name="Takamatsu D."/>
        </authorList>
    </citation>
    <scope>NUCLEOTIDE SEQUENCE [LARGE SCALE GENOMIC DNA]</scope>
    <source>
        <strain evidence="1 2">J8TS2</strain>
    </source>
</reference>
<evidence type="ECO:0008006" key="3">
    <source>
        <dbReference type="Google" id="ProtNLM"/>
    </source>
</evidence>
<sequence length="463" mass="54839">MKRHIILTLILLFLTGSTLFYQWKVYSSNDEKVTISANEVVYMKHVQGQIQIKQVIKDLPNQLFKLKIPDKLNDIKCDVGNNQICSLKSSHIEVEEEEISFTYTITTPKQKPKSFLLEDWLIQLEGVDIQSHKIQLSEFDWKEGSWVGNTRETTKKKMDLLGYYYLEGLEKDVILYWQQKPLHIVDLHDEVSLFSTKENKKMGKINYRPFSEEPLYLILTDQHKEIKKDRLWIMPPEDNGKDLQQQWVIMDIENAFLFKSEEEWLAEVLAAVILGEPPKDSKAKKMYTEIDRYFSIEQVEEWKQMLQTYTQKQLKSRDLDLMLSEILGGKIRFFTHNTDKDQPFSPLIQYDSRKARLNGKDIGEFDVFHKNDKWLMDVLPLLKALDFQTQIMDQNMVQVDKGKIHYRFYPNKRFFDLNGQRYGVGEAPVIFYQETILMEVPFIHTLFNVEIEQDENTIHIKEK</sequence>
<protein>
    <recommendedName>
        <fullName evidence="3">DUF3298 domain-containing protein</fullName>
    </recommendedName>
</protein>
<keyword evidence="2" id="KW-1185">Reference proteome</keyword>
<comment type="caution">
    <text evidence="1">The sequence shown here is derived from an EMBL/GenBank/DDBJ whole genome shotgun (WGS) entry which is preliminary data.</text>
</comment>
<dbReference type="EMBL" id="BORB01000013">
    <property type="protein sequence ID" value="GIN57617.1"/>
    <property type="molecule type" value="Genomic_DNA"/>
</dbReference>
<gene>
    <name evidence="1" type="ORF">J8TS2_19360</name>
</gene>
<evidence type="ECO:0000313" key="1">
    <source>
        <dbReference type="EMBL" id="GIN57617.1"/>
    </source>
</evidence>
<name>A0ABQ4KJX4_9BACI</name>